<evidence type="ECO:0000256" key="1">
    <source>
        <dbReference type="SAM" id="SignalP"/>
    </source>
</evidence>
<feature type="chain" id="PRO_5040963495" evidence="1">
    <location>
        <begin position="24"/>
        <end position="237"/>
    </location>
</feature>
<dbReference type="AlphaFoldDB" id="A0A9W8N884"/>
<dbReference type="VEuPathDB" id="FungiDB:F4678DRAFT_218982"/>
<dbReference type="Pfam" id="PF05630">
    <property type="entry name" value="NPP1"/>
    <property type="match status" value="2"/>
</dbReference>
<evidence type="ECO:0000313" key="3">
    <source>
        <dbReference type="Proteomes" id="UP001148614"/>
    </source>
</evidence>
<accession>A0A9W8N884</accession>
<dbReference type="Proteomes" id="UP001148614">
    <property type="component" value="Unassembled WGS sequence"/>
</dbReference>
<keyword evidence="3" id="KW-1185">Reference proteome</keyword>
<comment type="caution">
    <text evidence="2">The sequence shown here is derived from an EMBL/GenBank/DDBJ whole genome shotgun (WGS) entry which is preliminary data.</text>
</comment>
<reference evidence="2" key="1">
    <citation type="submission" date="2022-07" db="EMBL/GenBank/DDBJ databases">
        <title>Genome Sequence of Xylaria arbuscula.</title>
        <authorList>
            <person name="Buettner E."/>
        </authorList>
    </citation>
    <scope>NUCLEOTIDE SEQUENCE</scope>
    <source>
        <strain evidence="2">VT107</strain>
    </source>
</reference>
<evidence type="ECO:0000313" key="2">
    <source>
        <dbReference type="EMBL" id="KAJ3562165.1"/>
    </source>
</evidence>
<dbReference type="InterPro" id="IPR008701">
    <property type="entry name" value="NPP1"/>
</dbReference>
<proteinExistence type="predicted"/>
<keyword evidence="1" id="KW-0732">Signal</keyword>
<gene>
    <name evidence="2" type="ORF">NPX13_g8664</name>
</gene>
<feature type="signal peptide" evidence="1">
    <location>
        <begin position="1"/>
        <end position="23"/>
    </location>
</feature>
<protein>
    <submittedName>
        <fullName evidence="2">Uncharacterized protein</fullName>
    </submittedName>
</protein>
<sequence>MSSYRSLAATGLALLTATASVGALPFKLVARDPPQALPKKATDNDLKFQPAMDFDTDSCYNTPAIGPDGTINPGLDHNNAGLSVAIANFPFDLGHRNDWEHIAVWVQNGEAKNVFRLPKLTHLAGDYEIKAASDVRWDGTHPKMIYHKDGLSTHAFRFANADDDNIENATGAWFFGDLVSWNGFPSTDLRDKLSAYDFGSANFALKDSSYPGQLDNARDNLIPAFDINVDDGSPGTP</sequence>
<dbReference type="EMBL" id="JANPWZ010001946">
    <property type="protein sequence ID" value="KAJ3562165.1"/>
    <property type="molecule type" value="Genomic_DNA"/>
</dbReference>
<dbReference type="PIRSF" id="PIRSF029958">
    <property type="entry name" value="Necrosis-inducing_protein"/>
    <property type="match status" value="1"/>
</dbReference>
<name>A0A9W8N884_9PEZI</name>
<dbReference type="PANTHER" id="PTHR33657:SF6">
    <property type="entry name" value="SECRETED PROTEIN"/>
    <property type="match status" value="1"/>
</dbReference>
<dbReference type="PANTHER" id="PTHR33657">
    <property type="entry name" value="DOMAIN PROTEIN, PUTATIVE (AFU_ORTHOLOGUE AFUA_5G00600)-RELATED"/>
    <property type="match status" value="1"/>
</dbReference>
<organism evidence="2 3">
    <name type="scientific">Xylaria arbuscula</name>
    <dbReference type="NCBI Taxonomy" id="114810"/>
    <lineage>
        <taxon>Eukaryota</taxon>
        <taxon>Fungi</taxon>
        <taxon>Dikarya</taxon>
        <taxon>Ascomycota</taxon>
        <taxon>Pezizomycotina</taxon>
        <taxon>Sordariomycetes</taxon>
        <taxon>Xylariomycetidae</taxon>
        <taxon>Xylariales</taxon>
        <taxon>Xylariaceae</taxon>
        <taxon>Xylaria</taxon>
    </lineage>
</organism>